<feature type="region of interest" description="Disordered" evidence="7">
    <location>
        <begin position="146"/>
        <end position="187"/>
    </location>
</feature>
<dbReference type="EMBL" id="JBFXLQ010000022">
    <property type="protein sequence ID" value="KAL2866848.1"/>
    <property type="molecule type" value="Genomic_DNA"/>
</dbReference>
<evidence type="ECO:0000256" key="7">
    <source>
        <dbReference type="SAM" id="MobiDB-lite"/>
    </source>
</evidence>
<feature type="DNA-binding region" description="Homeobox" evidence="5">
    <location>
        <begin position="184"/>
        <end position="244"/>
    </location>
</feature>
<dbReference type="InterPro" id="IPR009057">
    <property type="entry name" value="Homeodomain-like_sf"/>
</dbReference>
<feature type="region of interest" description="Disordered" evidence="7">
    <location>
        <begin position="488"/>
        <end position="532"/>
    </location>
</feature>
<dbReference type="InterPro" id="IPR050453">
    <property type="entry name" value="LIM_Homeobox_TF"/>
</dbReference>
<dbReference type="InterPro" id="IPR001356">
    <property type="entry name" value="HD"/>
</dbReference>
<reference evidence="9 10" key="1">
    <citation type="submission" date="2024-07" db="EMBL/GenBank/DDBJ databases">
        <title>Section-level genome sequencing and comparative genomics of Aspergillus sections Usti and Cavernicolus.</title>
        <authorList>
            <consortium name="Lawrence Berkeley National Laboratory"/>
            <person name="Nybo J.L."/>
            <person name="Vesth T.C."/>
            <person name="Theobald S."/>
            <person name="Frisvad J.C."/>
            <person name="Larsen T.O."/>
            <person name="Kjaerboelling I."/>
            <person name="Rothschild-Mancinelli K."/>
            <person name="Lyhne E.K."/>
            <person name="Kogle M.E."/>
            <person name="Barry K."/>
            <person name="Clum A."/>
            <person name="Na H."/>
            <person name="Ledsgaard L."/>
            <person name="Lin J."/>
            <person name="Lipzen A."/>
            <person name="Kuo A."/>
            <person name="Riley R."/>
            <person name="Mondo S."/>
            <person name="Labutti K."/>
            <person name="Haridas S."/>
            <person name="Pangalinan J."/>
            <person name="Salamov A.A."/>
            <person name="Simmons B.A."/>
            <person name="Magnuson J.K."/>
            <person name="Chen J."/>
            <person name="Drula E."/>
            <person name="Henrissat B."/>
            <person name="Wiebenga A."/>
            <person name="Lubbers R.J."/>
            <person name="Gomes A.C."/>
            <person name="Macurrencykelacurrency M.R."/>
            <person name="Stajich J."/>
            <person name="Grigoriev I.V."/>
            <person name="Mortensen U.H."/>
            <person name="De Vries R.P."/>
            <person name="Baker S.E."/>
            <person name="Andersen M.R."/>
        </authorList>
    </citation>
    <scope>NUCLEOTIDE SEQUENCE [LARGE SCALE GENOMIC DNA]</scope>
    <source>
        <strain evidence="9 10">CBS 449.75</strain>
    </source>
</reference>
<keyword evidence="4 5" id="KW-0539">Nucleus</keyword>
<keyword evidence="10" id="KW-1185">Reference proteome</keyword>
<evidence type="ECO:0000256" key="5">
    <source>
        <dbReference type="PROSITE-ProRule" id="PRU00108"/>
    </source>
</evidence>
<dbReference type="Proteomes" id="UP001610432">
    <property type="component" value="Unassembled WGS sequence"/>
</dbReference>
<feature type="domain" description="Homeobox" evidence="8">
    <location>
        <begin position="182"/>
        <end position="243"/>
    </location>
</feature>
<feature type="compositionally biased region" description="Basic and acidic residues" evidence="7">
    <location>
        <begin position="173"/>
        <end position="183"/>
    </location>
</feature>
<dbReference type="RefSeq" id="XP_070885827.1">
    <property type="nucleotide sequence ID" value="XM_071024400.1"/>
</dbReference>
<gene>
    <name evidence="9" type="ORF">BJX67DRAFT_117696</name>
</gene>
<dbReference type="Gene3D" id="1.10.10.60">
    <property type="entry name" value="Homeodomain-like"/>
    <property type="match status" value="1"/>
</dbReference>
<proteinExistence type="predicted"/>
<dbReference type="PROSITE" id="PS50071">
    <property type="entry name" value="HOMEOBOX_2"/>
    <property type="match status" value="1"/>
</dbReference>
<dbReference type="PANTHER" id="PTHR24208:SF166">
    <property type="entry name" value="LIM HOMEOBOX TRANSCRIPTION FACTOR 1 ALPHA, ISOFORM B"/>
    <property type="match status" value="1"/>
</dbReference>
<feature type="compositionally biased region" description="Basic and acidic residues" evidence="7">
    <location>
        <begin position="146"/>
        <end position="158"/>
    </location>
</feature>
<name>A0ABR4LTY4_9EURO</name>
<evidence type="ECO:0000256" key="6">
    <source>
        <dbReference type="RuleBase" id="RU000682"/>
    </source>
</evidence>
<dbReference type="CDD" id="cd00086">
    <property type="entry name" value="homeodomain"/>
    <property type="match status" value="1"/>
</dbReference>
<evidence type="ECO:0000313" key="10">
    <source>
        <dbReference type="Proteomes" id="UP001610432"/>
    </source>
</evidence>
<feature type="region of interest" description="Disordered" evidence="7">
    <location>
        <begin position="30"/>
        <end position="111"/>
    </location>
</feature>
<evidence type="ECO:0000256" key="4">
    <source>
        <dbReference type="ARBA" id="ARBA00023242"/>
    </source>
</evidence>
<comment type="subcellular location">
    <subcellularLocation>
        <location evidence="1 5 6">Nucleus</location>
    </subcellularLocation>
</comment>
<dbReference type="Pfam" id="PF00046">
    <property type="entry name" value="Homeodomain"/>
    <property type="match status" value="1"/>
</dbReference>
<dbReference type="SMART" id="SM00389">
    <property type="entry name" value="HOX"/>
    <property type="match status" value="1"/>
</dbReference>
<sequence>MSVSGPCAWVSIMTPAATAHSSAMTGSWGPLSWNSEQGTSKPKVDLPALSAGGRTEGEQDKAPPVEMPPTMIKAENTFPIPPAAENPNIPKYPGGEVPLSSSEAQNSGQNNSLSKYKLKTLNGDNEETNIPLANEEEMSLVKSEIPDEVHEEEKDHSELNAGSSDDGAGSSVADDKKSSQIEKKKMKRFRLTHNQTRFLMSEFTRQAHPDAAHRERLSREIPGLTPRQVQVWFQNRRAKLKRLTSNDRERMLKSRALPDDFDTTQVLRTPFGSKISEAPGILAEGLPRLNDDDYVISPLSSASTTGPGFPSSDRGFESYQNRGAAATVPDLRSNRGAFPFPRSSSFSESSFSPSLQFSGRFSRPGAQTMGHPGIPYQQRPMDYPMNRPANGILVSYSQHRPLEGSVSPTGQSEQQMPYGMDNANQQIHTYQSPLSMPTPKAYGGLEMNSHMQAPGRTMPTLQHLPVSEASDHRSYPYEHHPYGIATGIPFTQANTSSPSLPASFPSESGHVSQAPVGSSSDGRMSNTPQVMDPLRTKYGHGYEYANYL</sequence>
<dbReference type="SUPFAM" id="SSF46689">
    <property type="entry name" value="Homeodomain-like"/>
    <property type="match status" value="1"/>
</dbReference>
<feature type="region of interest" description="Disordered" evidence="7">
    <location>
        <begin position="342"/>
        <end position="372"/>
    </location>
</feature>
<keyword evidence="3 5" id="KW-0371">Homeobox</keyword>
<dbReference type="GeneID" id="98139472"/>
<feature type="compositionally biased region" description="Polar residues" evidence="7">
    <location>
        <begin position="489"/>
        <end position="529"/>
    </location>
</feature>
<accession>A0ABR4LTY4</accession>
<organism evidence="9 10">
    <name type="scientific">Aspergillus lucknowensis</name>
    <dbReference type="NCBI Taxonomy" id="176173"/>
    <lineage>
        <taxon>Eukaryota</taxon>
        <taxon>Fungi</taxon>
        <taxon>Dikarya</taxon>
        <taxon>Ascomycota</taxon>
        <taxon>Pezizomycotina</taxon>
        <taxon>Eurotiomycetes</taxon>
        <taxon>Eurotiomycetidae</taxon>
        <taxon>Eurotiales</taxon>
        <taxon>Aspergillaceae</taxon>
        <taxon>Aspergillus</taxon>
        <taxon>Aspergillus subgen. Nidulantes</taxon>
    </lineage>
</organism>
<dbReference type="PANTHER" id="PTHR24208">
    <property type="entry name" value="LIM/HOMEOBOX PROTEIN LHX"/>
    <property type="match status" value="1"/>
</dbReference>
<feature type="compositionally biased region" description="Low complexity" evidence="7">
    <location>
        <begin position="161"/>
        <end position="172"/>
    </location>
</feature>
<protein>
    <recommendedName>
        <fullName evidence="8">Homeobox domain-containing protein</fullName>
    </recommendedName>
</protein>
<evidence type="ECO:0000313" key="9">
    <source>
        <dbReference type="EMBL" id="KAL2866848.1"/>
    </source>
</evidence>
<feature type="compositionally biased region" description="Low complexity" evidence="7">
    <location>
        <begin position="342"/>
        <end position="358"/>
    </location>
</feature>
<keyword evidence="2 5" id="KW-0238">DNA-binding</keyword>
<evidence type="ECO:0000256" key="1">
    <source>
        <dbReference type="ARBA" id="ARBA00004123"/>
    </source>
</evidence>
<evidence type="ECO:0000256" key="2">
    <source>
        <dbReference type="ARBA" id="ARBA00023125"/>
    </source>
</evidence>
<evidence type="ECO:0000259" key="8">
    <source>
        <dbReference type="PROSITE" id="PS50071"/>
    </source>
</evidence>
<feature type="compositionally biased region" description="Polar residues" evidence="7">
    <location>
        <begin position="99"/>
        <end position="111"/>
    </location>
</feature>
<evidence type="ECO:0000256" key="3">
    <source>
        <dbReference type="ARBA" id="ARBA00023155"/>
    </source>
</evidence>
<comment type="caution">
    <text evidence="9">The sequence shown here is derived from an EMBL/GenBank/DDBJ whole genome shotgun (WGS) entry which is preliminary data.</text>
</comment>